<evidence type="ECO:0000313" key="1">
    <source>
        <dbReference type="EMBL" id="KAG0415971.1"/>
    </source>
</evidence>
<protein>
    <submittedName>
        <fullName evidence="1">Uncharacterized protein</fullName>
    </submittedName>
</protein>
<dbReference type="Proteomes" id="UP000805193">
    <property type="component" value="Unassembled WGS sequence"/>
</dbReference>
<keyword evidence="2" id="KW-1185">Reference proteome</keyword>
<sequence>MAYRQPSSIKVETDLTHEEKRRIQERAKLRAALKQEYVRQITDPHKHGEGGLLFDPAVQRFHSAKAGAQIYETFKPTPRGGARWLGICILPMVAFGYLVKRDREEFERKCRTGEIKYEDRMFKVM</sequence>
<accession>A0AC60P9C9</accession>
<reference evidence="1 2" key="1">
    <citation type="journal article" date="2020" name="Cell">
        <title>Large-Scale Comparative Analyses of Tick Genomes Elucidate Their Genetic Diversity and Vector Capacities.</title>
        <authorList>
            <consortium name="Tick Genome and Microbiome Consortium (TIGMIC)"/>
            <person name="Jia N."/>
            <person name="Wang J."/>
            <person name="Shi W."/>
            <person name="Du L."/>
            <person name="Sun Y."/>
            <person name="Zhan W."/>
            <person name="Jiang J.F."/>
            <person name="Wang Q."/>
            <person name="Zhang B."/>
            <person name="Ji P."/>
            <person name="Bell-Sakyi L."/>
            <person name="Cui X.M."/>
            <person name="Yuan T.T."/>
            <person name="Jiang B.G."/>
            <person name="Yang W.F."/>
            <person name="Lam T.T."/>
            <person name="Chang Q.C."/>
            <person name="Ding S.J."/>
            <person name="Wang X.J."/>
            <person name="Zhu J.G."/>
            <person name="Ruan X.D."/>
            <person name="Zhao L."/>
            <person name="Wei J.T."/>
            <person name="Ye R.Z."/>
            <person name="Que T.C."/>
            <person name="Du C.H."/>
            <person name="Zhou Y.H."/>
            <person name="Cheng J.X."/>
            <person name="Dai P.F."/>
            <person name="Guo W.B."/>
            <person name="Han X.H."/>
            <person name="Huang E.J."/>
            <person name="Li L.F."/>
            <person name="Wei W."/>
            <person name="Gao Y.C."/>
            <person name="Liu J.Z."/>
            <person name="Shao H.Z."/>
            <person name="Wang X."/>
            <person name="Wang C.C."/>
            <person name="Yang T.C."/>
            <person name="Huo Q.B."/>
            <person name="Li W."/>
            <person name="Chen H.Y."/>
            <person name="Chen S.E."/>
            <person name="Zhou L.G."/>
            <person name="Ni X.B."/>
            <person name="Tian J.H."/>
            <person name="Sheng Y."/>
            <person name="Liu T."/>
            <person name="Pan Y.S."/>
            <person name="Xia L.Y."/>
            <person name="Li J."/>
            <person name="Zhao F."/>
            <person name="Cao W.C."/>
        </authorList>
    </citation>
    <scope>NUCLEOTIDE SEQUENCE [LARGE SCALE GENOMIC DNA]</scope>
    <source>
        <strain evidence="1">Iper-2018</strain>
    </source>
</reference>
<gene>
    <name evidence="1" type="ORF">HPB47_006847</name>
</gene>
<organism evidence="1 2">
    <name type="scientific">Ixodes persulcatus</name>
    <name type="common">Taiga tick</name>
    <dbReference type="NCBI Taxonomy" id="34615"/>
    <lineage>
        <taxon>Eukaryota</taxon>
        <taxon>Metazoa</taxon>
        <taxon>Ecdysozoa</taxon>
        <taxon>Arthropoda</taxon>
        <taxon>Chelicerata</taxon>
        <taxon>Arachnida</taxon>
        <taxon>Acari</taxon>
        <taxon>Parasitiformes</taxon>
        <taxon>Ixodida</taxon>
        <taxon>Ixodoidea</taxon>
        <taxon>Ixodidae</taxon>
        <taxon>Ixodinae</taxon>
        <taxon>Ixodes</taxon>
    </lineage>
</organism>
<name>A0AC60P9C9_IXOPE</name>
<comment type="caution">
    <text evidence="1">The sequence shown here is derived from an EMBL/GenBank/DDBJ whole genome shotgun (WGS) entry which is preliminary data.</text>
</comment>
<evidence type="ECO:0000313" key="2">
    <source>
        <dbReference type="Proteomes" id="UP000805193"/>
    </source>
</evidence>
<proteinExistence type="predicted"/>
<dbReference type="EMBL" id="JABSTQ010011001">
    <property type="protein sequence ID" value="KAG0415971.1"/>
    <property type="molecule type" value="Genomic_DNA"/>
</dbReference>